<feature type="transmembrane region" description="Helical" evidence="2">
    <location>
        <begin position="118"/>
        <end position="139"/>
    </location>
</feature>
<feature type="transmembrane region" description="Helical" evidence="2">
    <location>
        <begin position="274"/>
        <end position="292"/>
    </location>
</feature>
<protein>
    <recommendedName>
        <fullName evidence="5">4-amino-4-deoxy-L-arabinose transferase</fullName>
    </recommendedName>
</protein>
<feature type="transmembrane region" description="Helical" evidence="2">
    <location>
        <begin position="242"/>
        <end position="262"/>
    </location>
</feature>
<evidence type="ECO:0000313" key="4">
    <source>
        <dbReference type="Proteomes" id="UP000198923"/>
    </source>
</evidence>
<proteinExistence type="predicted"/>
<dbReference type="Proteomes" id="UP000198923">
    <property type="component" value="Unassembled WGS sequence"/>
</dbReference>
<dbReference type="OrthoDB" id="3482172at2"/>
<feature type="transmembrane region" description="Helical" evidence="2">
    <location>
        <begin position="37"/>
        <end position="59"/>
    </location>
</feature>
<evidence type="ECO:0000256" key="1">
    <source>
        <dbReference type="SAM" id="MobiDB-lite"/>
    </source>
</evidence>
<sequence length="521" mass="56510">MTLLAPIPTRTVQPRTTRGRHARPRGRHALRGSAGTWTYLALSLVVMLWGCLVTSRHVWAGDWPIHLATVREFAADPAAPADPMTGEASRSPYLSPYMAVLGLVSALTGATPRTVLECAGLVNLALLLWSIRLLCRVLSPREGVAVLAVVFTLLLWGVSPLEWSGVPQLRSLSDTLAYPSTFATALMLLCWTALLRRRLAVAAPLFGLILLVHPFTAVNTALGVFAVIVVHPRTTLRTSALFGLWVAVAAAWPYVDLTLLVGEDAGFSEVHSHMLVNALGKYGLALIGVPFLIRDRHRPHGRVLLTLFAAATALIALGVLLNRMETARAIPVLVLASHLALARALGDALRRGTAWRAAAVVTALCCVAGLVGARAGLARMWPLDAMPKEDRHRVWRLLMPPEGYEFATSALRPGETVLAGTWWARKHVMLIGGYPLPSPWPYPYTPTWKARHTDGHRFFDPSASAVERAEIARRYGARCALGHDLPPVPGFEKVAQGPAGAVLLCQASDEKIHQEGRQSPR</sequence>
<keyword evidence="2" id="KW-1133">Transmembrane helix</keyword>
<accession>A0A1G8CZQ8</accession>
<feature type="region of interest" description="Disordered" evidence="1">
    <location>
        <begin position="1"/>
        <end position="28"/>
    </location>
</feature>
<feature type="compositionally biased region" description="Basic residues" evidence="1">
    <location>
        <begin position="17"/>
        <end position="28"/>
    </location>
</feature>
<keyword evidence="4" id="KW-1185">Reference proteome</keyword>
<dbReference type="EMBL" id="FNCN01000017">
    <property type="protein sequence ID" value="SDH50703.1"/>
    <property type="molecule type" value="Genomic_DNA"/>
</dbReference>
<name>A0A1G8CZQ8_9ACTN</name>
<feature type="transmembrane region" description="Helical" evidence="2">
    <location>
        <begin position="145"/>
        <end position="163"/>
    </location>
</feature>
<evidence type="ECO:0000256" key="2">
    <source>
        <dbReference type="SAM" id="Phobius"/>
    </source>
</evidence>
<evidence type="ECO:0008006" key="5">
    <source>
        <dbReference type="Google" id="ProtNLM"/>
    </source>
</evidence>
<feature type="transmembrane region" description="Helical" evidence="2">
    <location>
        <begin position="357"/>
        <end position="377"/>
    </location>
</feature>
<feature type="transmembrane region" description="Helical" evidence="2">
    <location>
        <begin position="327"/>
        <end position="345"/>
    </location>
</feature>
<feature type="transmembrane region" description="Helical" evidence="2">
    <location>
        <begin position="206"/>
        <end position="230"/>
    </location>
</feature>
<dbReference type="AlphaFoldDB" id="A0A1G8CZQ8"/>
<dbReference type="RefSeq" id="WP_093171707.1">
    <property type="nucleotide sequence ID" value="NZ_FNCN01000017.1"/>
</dbReference>
<organism evidence="3 4">
    <name type="scientific">Sinosporangium album</name>
    <dbReference type="NCBI Taxonomy" id="504805"/>
    <lineage>
        <taxon>Bacteria</taxon>
        <taxon>Bacillati</taxon>
        <taxon>Actinomycetota</taxon>
        <taxon>Actinomycetes</taxon>
        <taxon>Streptosporangiales</taxon>
        <taxon>Streptosporangiaceae</taxon>
        <taxon>Sinosporangium</taxon>
    </lineage>
</organism>
<keyword evidence="2" id="KW-0812">Transmembrane</keyword>
<keyword evidence="2" id="KW-0472">Membrane</keyword>
<feature type="transmembrane region" description="Helical" evidence="2">
    <location>
        <begin position="175"/>
        <end position="194"/>
    </location>
</feature>
<feature type="transmembrane region" description="Helical" evidence="2">
    <location>
        <begin position="304"/>
        <end position="321"/>
    </location>
</feature>
<reference evidence="3 4" key="1">
    <citation type="submission" date="2016-10" db="EMBL/GenBank/DDBJ databases">
        <authorList>
            <person name="de Groot N.N."/>
        </authorList>
    </citation>
    <scope>NUCLEOTIDE SEQUENCE [LARGE SCALE GENOMIC DNA]</scope>
    <source>
        <strain evidence="3 4">CPCC 201354</strain>
    </source>
</reference>
<evidence type="ECO:0000313" key="3">
    <source>
        <dbReference type="EMBL" id="SDH50703.1"/>
    </source>
</evidence>
<gene>
    <name evidence="3" type="ORF">SAMN05421505_11737</name>
</gene>